<evidence type="ECO:0000256" key="11">
    <source>
        <dbReference type="ARBA" id="ARBA00023298"/>
    </source>
</evidence>
<accession>A0ABM1RV54</accession>
<name>A0ABM1RV54_LIMPO</name>
<dbReference type="InterPro" id="IPR037278">
    <property type="entry name" value="ARFGAP/RecO"/>
</dbReference>
<dbReference type="PRINTS" id="PR00405">
    <property type="entry name" value="REVINTRACTNG"/>
</dbReference>
<dbReference type="Gene3D" id="1.25.40.20">
    <property type="entry name" value="Ankyrin repeat-containing domain"/>
    <property type="match status" value="1"/>
</dbReference>
<dbReference type="Gene3D" id="1.10.220.150">
    <property type="entry name" value="Arf GTPase activating protein"/>
    <property type="match status" value="1"/>
</dbReference>
<dbReference type="SUPFAM" id="SSF52540">
    <property type="entry name" value="P-loop containing nucleoside triphosphate hydrolases"/>
    <property type="match status" value="1"/>
</dbReference>
<evidence type="ECO:0000256" key="1">
    <source>
        <dbReference type="ARBA" id="ARBA00004175"/>
    </source>
</evidence>
<keyword evidence="9" id="KW-0800">Toxin</keyword>
<feature type="repeat" description="ANK" evidence="12">
    <location>
        <begin position="725"/>
        <end position="757"/>
    </location>
</feature>
<reference evidence="17" key="1">
    <citation type="submission" date="2025-08" db="UniProtKB">
        <authorList>
            <consortium name="RefSeq"/>
        </authorList>
    </citation>
    <scope>IDENTIFICATION</scope>
    <source>
        <tissue evidence="17">Muscle</tissue>
    </source>
</reference>
<evidence type="ECO:0000256" key="5">
    <source>
        <dbReference type="ARBA" id="ARBA00022537"/>
    </source>
</evidence>
<dbReference type="InterPro" id="IPR001849">
    <property type="entry name" value="PH_domain"/>
</dbReference>
<dbReference type="Pfam" id="PF00071">
    <property type="entry name" value="Ras"/>
    <property type="match status" value="1"/>
</dbReference>
<keyword evidence="4" id="KW-0268">Exocytosis</keyword>
<dbReference type="SMART" id="SM00248">
    <property type="entry name" value="ANK"/>
    <property type="match status" value="2"/>
</dbReference>
<evidence type="ECO:0000256" key="4">
    <source>
        <dbReference type="ARBA" id="ARBA00022483"/>
    </source>
</evidence>
<dbReference type="PROSITE" id="PS50297">
    <property type="entry name" value="ANK_REP_REGION"/>
    <property type="match status" value="1"/>
</dbReference>
<organism evidence="16 17">
    <name type="scientific">Limulus polyphemus</name>
    <name type="common">Atlantic horseshoe crab</name>
    <dbReference type="NCBI Taxonomy" id="6850"/>
    <lineage>
        <taxon>Eukaryota</taxon>
        <taxon>Metazoa</taxon>
        <taxon>Ecdysozoa</taxon>
        <taxon>Arthropoda</taxon>
        <taxon>Chelicerata</taxon>
        <taxon>Merostomata</taxon>
        <taxon>Xiphosura</taxon>
        <taxon>Limulidae</taxon>
        <taxon>Limulus</taxon>
    </lineage>
</organism>
<dbReference type="PROSITE" id="PS50003">
    <property type="entry name" value="PH_DOMAIN"/>
    <property type="match status" value="1"/>
</dbReference>
<evidence type="ECO:0000256" key="10">
    <source>
        <dbReference type="ARBA" id="ARBA00023043"/>
    </source>
</evidence>
<keyword evidence="11" id="KW-0472">Membrane</keyword>
<feature type="domain" description="Arf-GAP" evidence="15">
    <location>
        <begin position="570"/>
        <end position="686"/>
    </location>
</feature>
<gene>
    <name evidence="17" type="primary">LOC106474252</name>
</gene>
<dbReference type="PANTHER" id="PTHR45819:SF5">
    <property type="entry name" value="CENTAURIN-GAMMA-1A"/>
    <property type="match status" value="1"/>
</dbReference>
<dbReference type="Pfam" id="PF12796">
    <property type="entry name" value="Ank_2"/>
    <property type="match status" value="1"/>
</dbReference>
<evidence type="ECO:0000256" key="13">
    <source>
        <dbReference type="PROSITE-ProRule" id="PRU00288"/>
    </source>
</evidence>
<keyword evidence="9" id="KW-0638">Presynaptic neurotoxin</keyword>
<keyword evidence="9" id="KW-0528">Neurotoxin</keyword>
<dbReference type="InterPro" id="IPR011993">
    <property type="entry name" value="PH-like_dom_sf"/>
</dbReference>
<sequence>MSYCSCNKESLSIREEIQRFQSVHPSIYAVYDLLELITDPLLKTYIGQYVVCIEDSFVNSQEWTLGHTVPDLRLGIVGSLNSGRSALVHRYLTGSYLPEDSHEGGRFKKEVMVDGHTHLLLIREEGGPPEFQFSCWIDGVICVFSLENEASFNDVFDYYKKICLFRNSRDFPLILVGVQDMISESNPKIINDTQVQKLANDLKCCSYYETCATFGLNVEKVFQDACQKIVQQKTGTITSSPFHSGAHISHQSRCNYNLQRPTSLLSNSSNNEYVCRFNANNKVSGVATTSSIHKVILQSQQTKVTMKELTLKNPECPFNMEGVTDQSITKDYSRDLRTPSSTSISCQKTLKRSNLFILKKADEGRKDKIEEVGSGRRIPLKQGYLYKHSSKTLNKEWKKKYVALTSDGRLTYHPSFHDYMDDTRGKEIYLVQVTVKIPGQKPRGSHTQLSSESSSPLHVNELATELANLTVGGGRLYLPNTNPLLGKLNVKKWHRRMKSDGPRNIETMDDSGGGYEFVIVSIDNKQWQFEASSAQEREGWIKAIEQQILSSLQRIESTKAKSRPNIQVDISLLQAIRNNVPGNSQCVDCDAPSNDRCINMCIECSGIHRNLGSHVSKVRSLDLDEWPPEHVSVMTSLGNMLVNSIWEVSSRCQAKPTPNSSREEKEYWIRAKYVFKEFLAPVNTALSLGEQLIDAVCKSDFKSLVLILASLTSDDQVNTTVSQCDLRTPLHLAAAVGNLAVTQLLIWHNANVRAVDSKGRTALVYARNSNSQAIQKLLIDNGCPDFVSGMNALQYR</sequence>
<dbReference type="InterPro" id="IPR001164">
    <property type="entry name" value="ArfGAP_dom"/>
</dbReference>
<dbReference type="SUPFAM" id="SSF48403">
    <property type="entry name" value="Ankyrin repeat"/>
    <property type="match status" value="1"/>
</dbReference>
<dbReference type="Gene3D" id="3.40.50.300">
    <property type="entry name" value="P-loop containing nucleotide triphosphate hydrolases"/>
    <property type="match status" value="1"/>
</dbReference>
<dbReference type="InterPro" id="IPR027417">
    <property type="entry name" value="P-loop_NTPase"/>
</dbReference>
<evidence type="ECO:0000259" key="15">
    <source>
        <dbReference type="PROSITE" id="PS50115"/>
    </source>
</evidence>
<keyword evidence="6" id="KW-0479">Metal-binding</keyword>
<keyword evidence="7 13" id="KW-0863">Zinc-finger</keyword>
<dbReference type="SMART" id="SM00105">
    <property type="entry name" value="ArfGap"/>
    <property type="match status" value="1"/>
</dbReference>
<evidence type="ECO:0000256" key="6">
    <source>
        <dbReference type="ARBA" id="ARBA00022723"/>
    </source>
</evidence>
<dbReference type="SMART" id="SM00173">
    <property type="entry name" value="RAS"/>
    <property type="match status" value="1"/>
</dbReference>
<evidence type="ECO:0000256" key="8">
    <source>
        <dbReference type="ARBA" id="ARBA00022833"/>
    </source>
</evidence>
<dbReference type="InterPro" id="IPR051282">
    <property type="entry name" value="Arf-GAP_GTPase_ANK_PH"/>
</dbReference>
<dbReference type="SMART" id="SM00175">
    <property type="entry name" value="RAB"/>
    <property type="match status" value="1"/>
</dbReference>
<keyword evidence="16" id="KW-1185">Reference proteome</keyword>
<keyword evidence="3" id="KW-0343">GTPase activation</keyword>
<dbReference type="Pfam" id="PF01412">
    <property type="entry name" value="ArfGap"/>
    <property type="match status" value="1"/>
</dbReference>
<evidence type="ECO:0000313" key="17">
    <source>
        <dbReference type="RefSeq" id="XP_022235259.1"/>
    </source>
</evidence>
<dbReference type="InterPro" id="IPR036770">
    <property type="entry name" value="Ankyrin_rpt-contain_sf"/>
</dbReference>
<dbReference type="Gene3D" id="2.30.29.30">
    <property type="entry name" value="Pleckstrin-homology domain (PH domain)/Phosphotyrosine-binding domain (PTB)"/>
    <property type="match status" value="1"/>
</dbReference>
<evidence type="ECO:0000256" key="12">
    <source>
        <dbReference type="PROSITE-ProRule" id="PRU00023"/>
    </source>
</evidence>
<evidence type="ECO:0000256" key="9">
    <source>
        <dbReference type="ARBA" id="ARBA00023028"/>
    </source>
</evidence>
<keyword evidence="5" id="KW-1052">Target cell membrane</keyword>
<dbReference type="RefSeq" id="XP_022235259.1">
    <property type="nucleotide sequence ID" value="XM_022379551.1"/>
</dbReference>
<dbReference type="Proteomes" id="UP000694941">
    <property type="component" value="Unplaced"/>
</dbReference>
<dbReference type="PROSITE" id="PS50088">
    <property type="entry name" value="ANK_REPEAT"/>
    <property type="match status" value="1"/>
</dbReference>
<dbReference type="CDD" id="cd01250">
    <property type="entry name" value="PH_AGAP"/>
    <property type="match status" value="1"/>
</dbReference>
<keyword evidence="10 12" id="KW-0040">ANK repeat</keyword>
<evidence type="ECO:0000259" key="14">
    <source>
        <dbReference type="PROSITE" id="PS50003"/>
    </source>
</evidence>
<dbReference type="PANTHER" id="PTHR45819">
    <property type="entry name" value="CENTAURIN-GAMMA-1A"/>
    <property type="match status" value="1"/>
</dbReference>
<dbReference type="GeneID" id="106474252"/>
<dbReference type="SUPFAM" id="SSF50729">
    <property type="entry name" value="PH domain-like"/>
    <property type="match status" value="1"/>
</dbReference>
<evidence type="ECO:0000256" key="3">
    <source>
        <dbReference type="ARBA" id="ARBA00022468"/>
    </source>
</evidence>
<comment type="similarity">
    <text evidence="2">Belongs to the centaurin gamma-like family.</text>
</comment>
<keyword evidence="8" id="KW-0862">Zinc</keyword>
<keyword evidence="11" id="KW-1053">Target membrane</keyword>
<dbReference type="InterPro" id="IPR038508">
    <property type="entry name" value="ArfGAP_dom_sf"/>
</dbReference>
<comment type="subcellular location">
    <subcellularLocation>
        <location evidence="1">Target cell membrane</location>
    </subcellularLocation>
</comment>
<dbReference type="SMART" id="SM00233">
    <property type="entry name" value="PH"/>
    <property type="match status" value="1"/>
</dbReference>
<dbReference type="InterPro" id="IPR001806">
    <property type="entry name" value="Small_GTPase"/>
</dbReference>
<dbReference type="InterPro" id="IPR002110">
    <property type="entry name" value="Ankyrin_rpt"/>
</dbReference>
<dbReference type="PROSITE" id="PS51419">
    <property type="entry name" value="RAB"/>
    <property type="match status" value="1"/>
</dbReference>
<evidence type="ECO:0000256" key="7">
    <source>
        <dbReference type="ARBA" id="ARBA00022771"/>
    </source>
</evidence>
<evidence type="ECO:0000256" key="2">
    <source>
        <dbReference type="ARBA" id="ARBA00005430"/>
    </source>
</evidence>
<dbReference type="PROSITE" id="PS50115">
    <property type="entry name" value="ARFGAP"/>
    <property type="match status" value="1"/>
</dbReference>
<protein>
    <submittedName>
        <fullName evidence="17">Centaurin-gamma-1A-like</fullName>
    </submittedName>
</protein>
<proteinExistence type="inferred from homology"/>
<feature type="domain" description="PH" evidence="14">
    <location>
        <begin position="378"/>
        <end position="549"/>
    </location>
</feature>
<evidence type="ECO:0000313" key="16">
    <source>
        <dbReference type="Proteomes" id="UP000694941"/>
    </source>
</evidence>
<dbReference type="PROSITE" id="PS51421">
    <property type="entry name" value="RAS"/>
    <property type="match status" value="1"/>
</dbReference>
<dbReference type="SUPFAM" id="SSF57863">
    <property type="entry name" value="ArfGap/RecO-like zinc finger"/>
    <property type="match status" value="1"/>
</dbReference>